<keyword evidence="2" id="KW-1133">Transmembrane helix</keyword>
<reference evidence="5" key="1">
    <citation type="submission" date="2024-07" db="EMBL/GenBank/DDBJ databases">
        <title>Two chromosome-level genome assemblies of Korean endemic species Abeliophyllum distichum and Forsythia ovata (Oleaceae).</title>
        <authorList>
            <person name="Jang H."/>
        </authorList>
    </citation>
    <scope>NUCLEOTIDE SEQUENCE [LARGE SCALE GENOMIC DNA]</scope>
</reference>
<sequence length="123" mass="13750">MAELNQLAYSIEPRSGFCKANSTFYSKPKPILLPSNNSLMSQPSYLCDRTIAFIDASTRRQLSFSDLWRAVDTIATCLSANMNIHKNDVFLLLSPNSIYFPIVCLFVMSLCAIITTMNPLNTS</sequence>
<dbReference type="InterPro" id="IPR042099">
    <property type="entry name" value="ANL_N_sf"/>
</dbReference>
<gene>
    <name evidence="4" type="ORF">Fot_54314</name>
</gene>
<organism evidence="4 5">
    <name type="scientific">Forsythia ovata</name>
    <dbReference type="NCBI Taxonomy" id="205694"/>
    <lineage>
        <taxon>Eukaryota</taxon>
        <taxon>Viridiplantae</taxon>
        <taxon>Streptophyta</taxon>
        <taxon>Embryophyta</taxon>
        <taxon>Tracheophyta</taxon>
        <taxon>Spermatophyta</taxon>
        <taxon>Magnoliopsida</taxon>
        <taxon>eudicotyledons</taxon>
        <taxon>Gunneridae</taxon>
        <taxon>Pentapetalae</taxon>
        <taxon>asterids</taxon>
        <taxon>lamiids</taxon>
        <taxon>Lamiales</taxon>
        <taxon>Oleaceae</taxon>
        <taxon>Forsythieae</taxon>
        <taxon>Forsythia</taxon>
    </lineage>
</organism>
<evidence type="ECO:0000313" key="5">
    <source>
        <dbReference type="Proteomes" id="UP001604277"/>
    </source>
</evidence>
<evidence type="ECO:0000313" key="4">
    <source>
        <dbReference type="EMBL" id="KAL2463077.1"/>
    </source>
</evidence>
<dbReference type="SUPFAM" id="SSF56801">
    <property type="entry name" value="Acetyl-CoA synthetase-like"/>
    <property type="match status" value="1"/>
</dbReference>
<comment type="caution">
    <text evidence="4">The sequence shown here is derived from an EMBL/GenBank/DDBJ whole genome shotgun (WGS) entry which is preliminary data.</text>
</comment>
<dbReference type="Proteomes" id="UP001604277">
    <property type="component" value="Unassembled WGS sequence"/>
</dbReference>
<protein>
    <submittedName>
        <fullName evidence="4">AMP-dependent synthetase and ligase family protein</fullName>
    </submittedName>
</protein>
<keyword evidence="2" id="KW-0812">Transmembrane</keyword>
<feature type="domain" description="AMP-dependent synthetase/ligase" evidence="3">
    <location>
        <begin position="50"/>
        <end position="121"/>
    </location>
</feature>
<accession>A0ABD1PGV4</accession>
<evidence type="ECO:0000256" key="2">
    <source>
        <dbReference type="SAM" id="Phobius"/>
    </source>
</evidence>
<dbReference type="InterPro" id="IPR000873">
    <property type="entry name" value="AMP-dep_synth/lig_dom"/>
</dbReference>
<keyword evidence="2" id="KW-0472">Membrane</keyword>
<dbReference type="PANTHER" id="PTHR24096">
    <property type="entry name" value="LONG-CHAIN-FATTY-ACID--COA LIGASE"/>
    <property type="match status" value="1"/>
</dbReference>
<keyword evidence="5" id="KW-1185">Reference proteome</keyword>
<name>A0ABD1PGV4_9LAMI</name>
<dbReference type="Gene3D" id="3.40.50.12780">
    <property type="entry name" value="N-terminal domain of ligase-like"/>
    <property type="match status" value="1"/>
</dbReference>
<evidence type="ECO:0000256" key="1">
    <source>
        <dbReference type="ARBA" id="ARBA00022598"/>
    </source>
</evidence>
<dbReference type="PANTHER" id="PTHR24096:SF413">
    <property type="entry name" value="PEROXISOMAL OPC-8:0-COA LIGASE 1"/>
    <property type="match status" value="1"/>
</dbReference>
<dbReference type="EMBL" id="JBFOLJ010000020">
    <property type="protein sequence ID" value="KAL2463077.1"/>
    <property type="molecule type" value="Genomic_DNA"/>
</dbReference>
<keyword evidence="1 4" id="KW-0436">Ligase</keyword>
<dbReference type="AlphaFoldDB" id="A0ABD1PGV4"/>
<evidence type="ECO:0000259" key="3">
    <source>
        <dbReference type="Pfam" id="PF00501"/>
    </source>
</evidence>
<feature type="transmembrane region" description="Helical" evidence="2">
    <location>
        <begin position="98"/>
        <end position="120"/>
    </location>
</feature>
<dbReference type="Pfam" id="PF00501">
    <property type="entry name" value="AMP-binding"/>
    <property type="match status" value="1"/>
</dbReference>
<proteinExistence type="predicted"/>
<dbReference type="GO" id="GO:0016874">
    <property type="term" value="F:ligase activity"/>
    <property type="evidence" value="ECO:0007669"/>
    <property type="project" value="UniProtKB-KW"/>
</dbReference>